<dbReference type="AlphaFoldDB" id="A0A317C4W9"/>
<dbReference type="OrthoDB" id="9771844at2"/>
<name>A0A317C4W9_9GAMM</name>
<sequence length="405" mass="46267">MITPRTLQSTVRAISKSFPVLLLTGPRQVGKTTLLESLAEPERNYVTLDDMEQRYLAQSDPKLFLQRHQPPLIIDEVQYAPELFSVIKMMVDKNKQPGQFWLTGSQKFHLMQGITESLAGRVAVLDMLGMSQAEIQQREQQPFLPTQAWIEQARESAQNMSLMEVFERIWRGSFPRVALDDDMPREAFYSSYLQTYLQRDVRDLTQVGDERSFYLFIRAAAARTGQLLNYADLARDVDIDQKLVKSWLSILEASGIIYLLHPWHSNVTKRLIKTPKLYFLDTGLCSYLTQWSSPEALEAGAMSGAILETYMVSEIIKSYWHNGLNPPLYFYRDKDKRQIDLMIEQDNQLFPIEFKKSASPSRSASKHFKVLESLKANVGHGAVICLAETDLPLSADVTSIPVSYL</sequence>
<dbReference type="InterPro" id="IPR025420">
    <property type="entry name" value="DUF4143"/>
</dbReference>
<dbReference type="Proteomes" id="UP000245539">
    <property type="component" value="Unassembled WGS sequence"/>
</dbReference>
<feature type="domain" description="DUF4143" evidence="2">
    <location>
        <begin position="198"/>
        <end position="357"/>
    </location>
</feature>
<comment type="caution">
    <text evidence="3">The sequence shown here is derived from an EMBL/GenBank/DDBJ whole genome shotgun (WGS) entry which is preliminary data.</text>
</comment>
<gene>
    <name evidence="3" type="ORF">DKW60_21190</name>
</gene>
<evidence type="ECO:0000259" key="1">
    <source>
        <dbReference type="Pfam" id="PF13173"/>
    </source>
</evidence>
<dbReference type="Pfam" id="PF13635">
    <property type="entry name" value="DUF4143"/>
    <property type="match status" value="1"/>
</dbReference>
<reference evidence="3 4" key="1">
    <citation type="submission" date="2018-05" db="EMBL/GenBank/DDBJ databases">
        <title>Leucothrix arctica sp. nov., isolated from Arctic seawater.</title>
        <authorList>
            <person name="Choi A."/>
            <person name="Baek K."/>
        </authorList>
    </citation>
    <scope>NUCLEOTIDE SEQUENCE [LARGE SCALE GENOMIC DNA]</scope>
    <source>
        <strain evidence="3 4">JCM 18388</strain>
    </source>
</reference>
<dbReference type="PANTHER" id="PTHR43566">
    <property type="entry name" value="CONSERVED PROTEIN"/>
    <property type="match status" value="1"/>
</dbReference>
<evidence type="ECO:0000259" key="2">
    <source>
        <dbReference type="Pfam" id="PF13635"/>
    </source>
</evidence>
<protein>
    <submittedName>
        <fullName evidence="3">ATPase</fullName>
    </submittedName>
</protein>
<feature type="domain" description="AAA" evidence="1">
    <location>
        <begin position="18"/>
        <end position="135"/>
    </location>
</feature>
<dbReference type="InterPro" id="IPR041682">
    <property type="entry name" value="AAA_14"/>
</dbReference>
<organism evidence="3 4">
    <name type="scientific">Leucothrix pacifica</name>
    <dbReference type="NCBI Taxonomy" id="1247513"/>
    <lineage>
        <taxon>Bacteria</taxon>
        <taxon>Pseudomonadati</taxon>
        <taxon>Pseudomonadota</taxon>
        <taxon>Gammaproteobacteria</taxon>
        <taxon>Thiotrichales</taxon>
        <taxon>Thiotrichaceae</taxon>
        <taxon>Leucothrix</taxon>
    </lineage>
</organism>
<dbReference type="Pfam" id="PF13173">
    <property type="entry name" value="AAA_14"/>
    <property type="match status" value="1"/>
</dbReference>
<dbReference type="PANTHER" id="PTHR43566:SF2">
    <property type="entry name" value="DUF4143 DOMAIN-CONTAINING PROTEIN"/>
    <property type="match status" value="1"/>
</dbReference>
<dbReference type="EMBL" id="QGKM01000090">
    <property type="protein sequence ID" value="PWQ92413.1"/>
    <property type="molecule type" value="Genomic_DNA"/>
</dbReference>
<dbReference type="InterPro" id="IPR027417">
    <property type="entry name" value="P-loop_NTPase"/>
</dbReference>
<proteinExistence type="predicted"/>
<dbReference type="RefSeq" id="WP_109839663.1">
    <property type="nucleotide sequence ID" value="NZ_QGKM01000090.1"/>
</dbReference>
<evidence type="ECO:0000313" key="3">
    <source>
        <dbReference type="EMBL" id="PWQ92413.1"/>
    </source>
</evidence>
<keyword evidence="4" id="KW-1185">Reference proteome</keyword>
<accession>A0A317C4W9</accession>
<dbReference type="SUPFAM" id="SSF52540">
    <property type="entry name" value="P-loop containing nucleoside triphosphate hydrolases"/>
    <property type="match status" value="1"/>
</dbReference>
<evidence type="ECO:0000313" key="4">
    <source>
        <dbReference type="Proteomes" id="UP000245539"/>
    </source>
</evidence>